<dbReference type="InterPro" id="IPR013785">
    <property type="entry name" value="Aldolase_TIM"/>
</dbReference>
<keyword evidence="1" id="KW-0503">Monooxygenase</keyword>
<evidence type="ECO:0000313" key="2">
    <source>
        <dbReference type="Proteomes" id="UP000237481"/>
    </source>
</evidence>
<dbReference type="EMBL" id="PKSG01000669">
    <property type="protein sequence ID" value="POR33645.1"/>
    <property type="molecule type" value="Genomic_DNA"/>
</dbReference>
<gene>
    <name evidence="1" type="ORF">TPAR_06178</name>
</gene>
<keyword evidence="2" id="KW-1185">Reference proteome</keyword>
<accession>A0A2S4KTX9</accession>
<sequence length="112" mass="11327">MSASPLQKWFPWVLSPVICNGPMIGAACPALAAEVTKAGGIGFISSVFDVDKDSAQLSRLDADLTASRQLLGSGAGPGGALRLGIGFITGHGSIGLFAETALPIIAKHRPAA</sequence>
<dbReference type="Gene3D" id="3.20.20.70">
    <property type="entry name" value="Aldolase class I"/>
    <property type="match status" value="1"/>
</dbReference>
<dbReference type="GO" id="GO:0004497">
    <property type="term" value="F:monooxygenase activity"/>
    <property type="evidence" value="ECO:0007669"/>
    <property type="project" value="UniProtKB-KW"/>
</dbReference>
<dbReference type="SUPFAM" id="SSF51412">
    <property type="entry name" value="Inosine monophosphate dehydrogenase (IMPDH)"/>
    <property type="match status" value="1"/>
</dbReference>
<organism evidence="1 2">
    <name type="scientific">Tolypocladium paradoxum</name>
    <dbReference type="NCBI Taxonomy" id="94208"/>
    <lineage>
        <taxon>Eukaryota</taxon>
        <taxon>Fungi</taxon>
        <taxon>Dikarya</taxon>
        <taxon>Ascomycota</taxon>
        <taxon>Pezizomycotina</taxon>
        <taxon>Sordariomycetes</taxon>
        <taxon>Hypocreomycetidae</taxon>
        <taxon>Hypocreales</taxon>
        <taxon>Ophiocordycipitaceae</taxon>
        <taxon>Tolypocladium</taxon>
    </lineage>
</organism>
<name>A0A2S4KTX9_9HYPO</name>
<reference evidence="1 2" key="1">
    <citation type="submission" date="2018-01" db="EMBL/GenBank/DDBJ databases">
        <title>Harnessing the power of phylogenomics to disentangle the directionality and signatures of interkingdom host jumping in the parasitic fungal genus Tolypocladium.</title>
        <authorList>
            <person name="Quandt C.A."/>
            <person name="Patterson W."/>
            <person name="Spatafora J.W."/>
        </authorList>
    </citation>
    <scope>NUCLEOTIDE SEQUENCE [LARGE SCALE GENOMIC DNA]</scope>
    <source>
        <strain evidence="1 2">NRBC 100945</strain>
    </source>
</reference>
<keyword evidence="1" id="KW-0560">Oxidoreductase</keyword>
<dbReference type="OrthoDB" id="2349068at2759"/>
<dbReference type="AlphaFoldDB" id="A0A2S4KTX9"/>
<comment type="caution">
    <text evidence="1">The sequence shown here is derived from an EMBL/GenBank/DDBJ whole genome shotgun (WGS) entry which is preliminary data.</text>
</comment>
<dbReference type="Proteomes" id="UP000237481">
    <property type="component" value="Unassembled WGS sequence"/>
</dbReference>
<protein>
    <submittedName>
        <fullName evidence="1">Nitronate monooxygenase</fullName>
    </submittedName>
</protein>
<evidence type="ECO:0000313" key="1">
    <source>
        <dbReference type="EMBL" id="POR33645.1"/>
    </source>
</evidence>
<feature type="non-terminal residue" evidence="1">
    <location>
        <position position="112"/>
    </location>
</feature>
<proteinExistence type="predicted"/>